<sequence length="141" mass="16344">MKLCTYMIHEKERLRSMKFGDGRSSPEGVTEEFIRNEGCPAQRARALIVTHPTVHTTSVEHVLAVRQPSDLVLLLEVREAHGAPLRPLHHLRELHHRKDLLYEKLRNRAEAGHCVIRVWFQQVREPHVCEDGANQLSYETQ</sequence>
<name>A0ABU6UMW4_9FABA</name>
<comment type="caution">
    <text evidence="1">The sequence shown here is derived from an EMBL/GenBank/DDBJ whole genome shotgun (WGS) entry which is preliminary data.</text>
</comment>
<reference evidence="1 2" key="1">
    <citation type="journal article" date="2023" name="Plants (Basel)">
        <title>Bridging the Gap: Combining Genomics and Transcriptomics Approaches to Understand Stylosanthes scabra, an Orphan Legume from the Brazilian Caatinga.</title>
        <authorList>
            <person name="Ferreira-Neto J.R.C."/>
            <person name="da Silva M.D."/>
            <person name="Binneck E."/>
            <person name="de Melo N.F."/>
            <person name="da Silva R.H."/>
            <person name="de Melo A.L.T.M."/>
            <person name="Pandolfi V."/>
            <person name="Bustamante F.O."/>
            <person name="Brasileiro-Vidal A.C."/>
            <person name="Benko-Iseppon A.M."/>
        </authorList>
    </citation>
    <scope>NUCLEOTIDE SEQUENCE [LARGE SCALE GENOMIC DNA]</scope>
    <source>
        <tissue evidence="1">Leaves</tissue>
    </source>
</reference>
<organism evidence="1 2">
    <name type="scientific">Stylosanthes scabra</name>
    <dbReference type="NCBI Taxonomy" id="79078"/>
    <lineage>
        <taxon>Eukaryota</taxon>
        <taxon>Viridiplantae</taxon>
        <taxon>Streptophyta</taxon>
        <taxon>Embryophyta</taxon>
        <taxon>Tracheophyta</taxon>
        <taxon>Spermatophyta</taxon>
        <taxon>Magnoliopsida</taxon>
        <taxon>eudicotyledons</taxon>
        <taxon>Gunneridae</taxon>
        <taxon>Pentapetalae</taxon>
        <taxon>rosids</taxon>
        <taxon>fabids</taxon>
        <taxon>Fabales</taxon>
        <taxon>Fabaceae</taxon>
        <taxon>Papilionoideae</taxon>
        <taxon>50 kb inversion clade</taxon>
        <taxon>dalbergioids sensu lato</taxon>
        <taxon>Dalbergieae</taxon>
        <taxon>Pterocarpus clade</taxon>
        <taxon>Stylosanthes</taxon>
    </lineage>
</organism>
<protein>
    <submittedName>
        <fullName evidence="1">Uncharacterized protein</fullName>
    </submittedName>
</protein>
<keyword evidence="2" id="KW-1185">Reference proteome</keyword>
<gene>
    <name evidence="1" type="ORF">PIB30_064853</name>
</gene>
<accession>A0ABU6UMW4</accession>
<evidence type="ECO:0000313" key="1">
    <source>
        <dbReference type="EMBL" id="MED6161875.1"/>
    </source>
</evidence>
<dbReference type="Proteomes" id="UP001341840">
    <property type="component" value="Unassembled WGS sequence"/>
</dbReference>
<evidence type="ECO:0000313" key="2">
    <source>
        <dbReference type="Proteomes" id="UP001341840"/>
    </source>
</evidence>
<proteinExistence type="predicted"/>
<dbReference type="EMBL" id="JASCZI010121467">
    <property type="protein sequence ID" value="MED6161875.1"/>
    <property type="molecule type" value="Genomic_DNA"/>
</dbReference>